<accession>A0ABR2B1V7</accession>
<organism evidence="1 2">
    <name type="scientific">Hibiscus sabdariffa</name>
    <name type="common">roselle</name>
    <dbReference type="NCBI Taxonomy" id="183260"/>
    <lineage>
        <taxon>Eukaryota</taxon>
        <taxon>Viridiplantae</taxon>
        <taxon>Streptophyta</taxon>
        <taxon>Embryophyta</taxon>
        <taxon>Tracheophyta</taxon>
        <taxon>Spermatophyta</taxon>
        <taxon>Magnoliopsida</taxon>
        <taxon>eudicotyledons</taxon>
        <taxon>Gunneridae</taxon>
        <taxon>Pentapetalae</taxon>
        <taxon>rosids</taxon>
        <taxon>malvids</taxon>
        <taxon>Malvales</taxon>
        <taxon>Malvaceae</taxon>
        <taxon>Malvoideae</taxon>
        <taxon>Hibiscus</taxon>
    </lineage>
</organism>
<name>A0ABR2B1V7_9ROSI</name>
<dbReference type="EMBL" id="JBBPBM010000208">
    <property type="protein sequence ID" value="KAK8500741.1"/>
    <property type="molecule type" value="Genomic_DNA"/>
</dbReference>
<sequence>MWKNSGCLACSKSGVENLQESATLVVELDNKVLITWLVNTVKRNLAEIDSLVCDCRFQLADRMESSLAVHLAHDEHKKKDAFVRRIRHEAQSVGSYDVYQSLMLSDIWGSIHRGSAVNCATALLQGETGLKLDINAVDPDVGFTLLHRFSDDPDITELLLGYGACPDIRCKGCLPLDSAIGEICDMCEIDRRLPIHLIIVLMGGLHDLARHLECVRLLFRATKEVEKEIYRYVKDGKLIEVAALLIVAREEVTSPSLFKGLCYHDLNGRMSLRQLVLSEIVSLMTSQITLVSTSEEVHDELNNKLETMMSMLRMIEVFERVGDKIELYRQYLTKCFKEFWAAQMACMLISEGLAEYKDFELKSDDESDISMVASEFEFYLSEIFGMQLESGTTKIYKQHDVDPVKEFLESIKLVACKTDEIEAIGCSLARQGKLIELASLLMVVPEKLIVTTSPGSKDLRSKAIPRCIMSDLRWVLSLRVAITKVIKCV</sequence>
<protein>
    <submittedName>
        <fullName evidence="1">Uncharacterized protein</fullName>
    </submittedName>
</protein>
<evidence type="ECO:0000313" key="2">
    <source>
        <dbReference type="Proteomes" id="UP001472677"/>
    </source>
</evidence>
<dbReference type="Gene3D" id="1.25.40.20">
    <property type="entry name" value="Ankyrin repeat-containing domain"/>
    <property type="match status" value="1"/>
</dbReference>
<reference evidence="1 2" key="1">
    <citation type="journal article" date="2024" name="G3 (Bethesda)">
        <title>Genome assembly of Hibiscus sabdariffa L. provides insights into metabolisms of medicinal natural products.</title>
        <authorList>
            <person name="Kim T."/>
        </authorList>
    </citation>
    <scope>NUCLEOTIDE SEQUENCE [LARGE SCALE GENOMIC DNA]</scope>
    <source>
        <strain evidence="1">TK-2024</strain>
        <tissue evidence="1">Old leaves</tissue>
    </source>
</reference>
<keyword evidence="2" id="KW-1185">Reference proteome</keyword>
<comment type="caution">
    <text evidence="1">The sequence shown here is derived from an EMBL/GenBank/DDBJ whole genome shotgun (WGS) entry which is preliminary data.</text>
</comment>
<proteinExistence type="predicted"/>
<gene>
    <name evidence="1" type="ORF">V6N12_031401</name>
</gene>
<dbReference type="InterPro" id="IPR036770">
    <property type="entry name" value="Ankyrin_rpt-contain_sf"/>
</dbReference>
<evidence type="ECO:0000313" key="1">
    <source>
        <dbReference type="EMBL" id="KAK8500741.1"/>
    </source>
</evidence>
<dbReference type="Proteomes" id="UP001472677">
    <property type="component" value="Unassembled WGS sequence"/>
</dbReference>